<dbReference type="GO" id="GO:0046872">
    <property type="term" value="F:metal ion binding"/>
    <property type="evidence" value="ECO:0007669"/>
    <property type="project" value="UniProtKB-KW"/>
</dbReference>
<evidence type="ECO:0000256" key="1">
    <source>
        <dbReference type="ARBA" id="ARBA00001946"/>
    </source>
</evidence>
<dbReference type="Gene3D" id="1.10.3260.10">
    <property type="entry name" value="DNA ligase, ATP-dependent, N-terminal domain"/>
    <property type="match status" value="1"/>
</dbReference>
<dbReference type="GO" id="GO:0070421">
    <property type="term" value="C:DNA ligase III-XRCC1 complex"/>
    <property type="evidence" value="ECO:0007669"/>
    <property type="project" value="TreeGrafter"/>
</dbReference>
<evidence type="ECO:0000256" key="7">
    <source>
        <dbReference type="ARBA" id="ARBA00022723"/>
    </source>
</evidence>
<dbReference type="AlphaFoldDB" id="A0AAD9VP53"/>
<dbReference type="GO" id="GO:0051301">
    <property type="term" value="P:cell division"/>
    <property type="evidence" value="ECO:0007669"/>
    <property type="project" value="UniProtKB-KW"/>
</dbReference>
<comment type="caution">
    <text evidence="20">The sequence shown here is derived from an EMBL/GenBank/DDBJ whole genome shotgun (WGS) entry which is preliminary data.</text>
</comment>
<dbReference type="InterPro" id="IPR001357">
    <property type="entry name" value="BRCT_dom"/>
</dbReference>
<dbReference type="InterPro" id="IPR016059">
    <property type="entry name" value="DNA_ligase_ATP-dep_CS"/>
</dbReference>
<evidence type="ECO:0000256" key="6">
    <source>
        <dbReference type="ARBA" id="ARBA00022705"/>
    </source>
</evidence>
<dbReference type="SUPFAM" id="SSF56091">
    <property type="entry name" value="DNA ligase/mRNA capping enzyme, catalytic domain"/>
    <property type="match status" value="1"/>
</dbReference>
<dbReference type="PANTHER" id="PTHR45674:SF9">
    <property type="entry name" value="DNA LIGASE 3"/>
    <property type="match status" value="1"/>
</dbReference>
<dbReference type="EC" id="6.5.1.1" evidence="16"/>
<reference evidence="20" key="1">
    <citation type="submission" date="2021-08" db="EMBL/GenBank/DDBJ databases">
        <authorList>
            <person name="Misof B."/>
            <person name="Oliver O."/>
            <person name="Podsiadlowski L."/>
            <person name="Donath A."/>
            <person name="Peters R."/>
            <person name="Mayer C."/>
            <person name="Rust J."/>
            <person name="Gunkel S."/>
            <person name="Lesny P."/>
            <person name="Martin S."/>
            <person name="Oeyen J.P."/>
            <person name="Petersen M."/>
            <person name="Panagiotis P."/>
            <person name="Wilbrandt J."/>
            <person name="Tanja T."/>
        </authorList>
    </citation>
    <scope>NUCLEOTIDE SEQUENCE</scope>
    <source>
        <strain evidence="20">GBR_01_08_01A</strain>
        <tissue evidence="20">Thorax + abdomen</tissue>
    </source>
</reference>
<dbReference type="Pfam" id="PF01068">
    <property type="entry name" value="DNA_ligase_A_M"/>
    <property type="match status" value="1"/>
</dbReference>
<evidence type="ECO:0000256" key="3">
    <source>
        <dbReference type="ARBA" id="ARBA00007572"/>
    </source>
</evidence>
<evidence type="ECO:0000256" key="15">
    <source>
        <dbReference type="ARBA" id="ARBA00034003"/>
    </source>
</evidence>
<dbReference type="Pfam" id="PF04675">
    <property type="entry name" value="DNA_ligase_A_N"/>
    <property type="match status" value="1"/>
</dbReference>
<comment type="subcellular location">
    <subcellularLocation>
        <location evidence="2">Nucleus</location>
    </subcellularLocation>
</comment>
<dbReference type="PANTHER" id="PTHR45674">
    <property type="entry name" value="DNA LIGASE 1/3 FAMILY MEMBER"/>
    <property type="match status" value="1"/>
</dbReference>
<dbReference type="SUPFAM" id="SSF50249">
    <property type="entry name" value="Nucleic acid-binding proteins"/>
    <property type="match status" value="1"/>
</dbReference>
<accession>A0AAD9VP53</accession>
<evidence type="ECO:0000259" key="18">
    <source>
        <dbReference type="PROSITE" id="PS50160"/>
    </source>
</evidence>
<dbReference type="Pfam" id="PF04679">
    <property type="entry name" value="DNA_ligase_A_C"/>
    <property type="match status" value="1"/>
</dbReference>
<dbReference type="InterPro" id="IPR012309">
    <property type="entry name" value="DNA_ligase_ATP-dep_C"/>
</dbReference>
<name>A0AAD9VP53_9HYME</name>
<evidence type="ECO:0000256" key="14">
    <source>
        <dbReference type="ARBA" id="ARBA00023306"/>
    </source>
</evidence>
<feature type="domain" description="BRCT" evidence="19">
    <location>
        <begin position="745"/>
        <end position="839"/>
    </location>
</feature>
<dbReference type="GO" id="GO:0071897">
    <property type="term" value="P:DNA biosynthetic process"/>
    <property type="evidence" value="ECO:0007669"/>
    <property type="project" value="InterPro"/>
</dbReference>
<keyword evidence="10 16" id="KW-0067">ATP-binding</keyword>
<dbReference type="CDD" id="cd07902">
    <property type="entry name" value="Adenylation_DNA_ligase_III"/>
    <property type="match status" value="1"/>
</dbReference>
<dbReference type="GO" id="GO:0003910">
    <property type="term" value="F:DNA ligase (ATP) activity"/>
    <property type="evidence" value="ECO:0007669"/>
    <property type="project" value="UniProtKB-EC"/>
</dbReference>
<dbReference type="GO" id="GO:0006302">
    <property type="term" value="P:double-strand break repair"/>
    <property type="evidence" value="ECO:0007669"/>
    <property type="project" value="TreeGrafter"/>
</dbReference>
<keyword evidence="9 16" id="KW-0227">DNA damage</keyword>
<dbReference type="PROSITE" id="PS00697">
    <property type="entry name" value="DNA_LIGASE_A1"/>
    <property type="match status" value="1"/>
</dbReference>
<evidence type="ECO:0000256" key="13">
    <source>
        <dbReference type="ARBA" id="ARBA00023204"/>
    </source>
</evidence>
<dbReference type="Gene3D" id="2.40.50.140">
    <property type="entry name" value="Nucleic acid-binding proteins"/>
    <property type="match status" value="1"/>
</dbReference>
<dbReference type="InterPro" id="IPR012308">
    <property type="entry name" value="DNA_ligase_ATP-dep_N"/>
</dbReference>
<dbReference type="InterPro" id="IPR012340">
    <property type="entry name" value="NA-bd_OB-fold"/>
</dbReference>
<evidence type="ECO:0000256" key="12">
    <source>
        <dbReference type="ARBA" id="ARBA00023172"/>
    </source>
</evidence>
<keyword evidence="4 16" id="KW-0436">Ligase</keyword>
<keyword evidence="8 16" id="KW-0547">Nucleotide-binding</keyword>
<dbReference type="CDD" id="cd07967">
    <property type="entry name" value="OBF_DNA_ligase_III"/>
    <property type="match status" value="1"/>
</dbReference>
<reference evidence="20" key="2">
    <citation type="journal article" date="2023" name="Commun. Biol.">
        <title>Intrasexual cuticular hydrocarbon dimorphism in a wasp sheds light on hydrocarbon biosynthesis genes in Hymenoptera.</title>
        <authorList>
            <person name="Moris V.C."/>
            <person name="Podsiadlowski L."/>
            <person name="Martin S."/>
            <person name="Oeyen J.P."/>
            <person name="Donath A."/>
            <person name="Petersen M."/>
            <person name="Wilbrandt J."/>
            <person name="Misof B."/>
            <person name="Liedtke D."/>
            <person name="Thamm M."/>
            <person name="Scheiner R."/>
            <person name="Schmitt T."/>
            <person name="Niehuis O."/>
        </authorList>
    </citation>
    <scope>NUCLEOTIDE SEQUENCE</scope>
    <source>
        <strain evidence="20">GBR_01_08_01A</strain>
    </source>
</reference>
<dbReference type="Gene3D" id="3.40.50.10190">
    <property type="entry name" value="BRCT domain"/>
    <property type="match status" value="1"/>
</dbReference>
<dbReference type="PROSITE" id="PS50172">
    <property type="entry name" value="BRCT"/>
    <property type="match status" value="1"/>
</dbReference>
<evidence type="ECO:0000256" key="4">
    <source>
        <dbReference type="ARBA" id="ARBA00022598"/>
    </source>
</evidence>
<keyword evidence="7" id="KW-0479">Metal-binding</keyword>
<dbReference type="NCBIfam" id="TIGR00574">
    <property type="entry name" value="dnl1"/>
    <property type="match status" value="1"/>
</dbReference>
<dbReference type="InterPro" id="IPR012310">
    <property type="entry name" value="DNA_ligase_ATP-dep_cent"/>
</dbReference>
<dbReference type="PROSITE" id="PS50160">
    <property type="entry name" value="DNA_LIGASE_A3"/>
    <property type="match status" value="1"/>
</dbReference>
<proteinExistence type="inferred from homology"/>
<sequence length="853" mass="97012">MSSVSDGFKSDIVLWCKLLLPQAAKRIYNLQSKQLIKLFARILHQDEEDMLEDLEKGDIAETIRTFFESSTAITPSQKSLLTIQEIDQFLEHLSRLTKEDEQIDHFQSIIGRCTGNDLKMIIRLIKRDLRINAGPKHILGAVHEEAYKAFQVSMNLEAIVERCLPSTSSSSSSKKMTLSTSPSNKVALTLMTPVLPMLAEACKSVEMAMKKCSNGMLAEIKYDGERVQVHKRGNEFQYFSRSLKPVLAHKINHFKEYIPKAFPGGDDLILDSEILLIDSKTGKPLPFGSLGIHKRSEFKDANVCLFIFDCIYYNGEILINRTMQERRNILKENVTEIPNRIMLSEVQEVNDPQDLAQMIAKVLKMGLEGLVLKDIKSKYEPGKRYWLKVKKDYLFGGAMADSADLVVLGAWYGTGHKGGMMSIFLMGCYDPKTDKWLTVTKVHTGHDDATLEALQKELDMVKIGRDPNKVPSWLRANKPMIPDFVARDPKKQPVWEITGAEFTDQGVHTADGISIRFPRVTRIRDDKDWSTATNLDELRQLFKRSSDSLDLSLLLGSNNSVKREIDNKAIPSTSIANDSKLSISDEATSENISPKRVKIDETNYDNQDDDKKKVNMLVGRIRVKKEFHIQKPSVPVKKPKIKQENEEYEELEEVKYDTDIKLKNEMDVEMKKETSPAERSEHRENDINRECERESTAKFYSFVGNDYIEYSASGSPLNWIEGRKPEKGLPADARPLSDNMNDVLKSMGVLKDVRVSLASDIRKKRRKHLWRTLKTLGAIVLKDSDRCKSTHVIHDRMEIPSTAIRHFDDVPKATRHVNASWVEESAASSEMKDVYPYAVTVAADYCNCPCKHR</sequence>
<dbReference type="Proteomes" id="UP001258017">
    <property type="component" value="Unassembled WGS sequence"/>
</dbReference>
<dbReference type="Gene3D" id="3.30.1490.70">
    <property type="match status" value="1"/>
</dbReference>
<dbReference type="GO" id="GO:0006273">
    <property type="term" value="P:lagging strand elongation"/>
    <property type="evidence" value="ECO:0007669"/>
    <property type="project" value="TreeGrafter"/>
</dbReference>
<evidence type="ECO:0000256" key="10">
    <source>
        <dbReference type="ARBA" id="ARBA00022840"/>
    </source>
</evidence>
<evidence type="ECO:0000313" key="21">
    <source>
        <dbReference type="Proteomes" id="UP001258017"/>
    </source>
</evidence>
<keyword evidence="11" id="KW-0460">Magnesium</keyword>
<evidence type="ECO:0000256" key="17">
    <source>
        <dbReference type="RuleBase" id="RU004196"/>
    </source>
</evidence>
<dbReference type="Gene3D" id="3.30.470.30">
    <property type="entry name" value="DNA ligase/mRNA capping enzyme"/>
    <property type="match status" value="1"/>
</dbReference>
<keyword evidence="21" id="KW-1185">Reference proteome</keyword>
<dbReference type="InterPro" id="IPR050191">
    <property type="entry name" value="ATP-dep_DNA_ligase"/>
</dbReference>
<evidence type="ECO:0000259" key="19">
    <source>
        <dbReference type="PROSITE" id="PS50172"/>
    </source>
</evidence>
<comment type="cofactor">
    <cofactor evidence="1">
        <name>Mg(2+)</name>
        <dbReference type="ChEBI" id="CHEBI:18420"/>
    </cofactor>
</comment>
<dbReference type="GO" id="GO:0006310">
    <property type="term" value="P:DNA recombination"/>
    <property type="evidence" value="ECO:0007669"/>
    <property type="project" value="UniProtKB-KW"/>
</dbReference>
<feature type="domain" description="ATP-dependent DNA ligase family profile" evidence="18">
    <location>
        <begin position="296"/>
        <end position="430"/>
    </location>
</feature>
<gene>
    <name evidence="20" type="ORF">KPH14_002304</name>
</gene>
<dbReference type="InterPro" id="IPR036599">
    <property type="entry name" value="DNA_ligase_N_sf"/>
</dbReference>
<dbReference type="FunFam" id="2.40.50.140:FF:000085">
    <property type="entry name" value="DNA ligase"/>
    <property type="match status" value="1"/>
</dbReference>
<dbReference type="SUPFAM" id="SSF52113">
    <property type="entry name" value="BRCT domain"/>
    <property type="match status" value="1"/>
</dbReference>
<keyword evidence="13 16" id="KW-0234">DNA repair</keyword>
<evidence type="ECO:0000256" key="9">
    <source>
        <dbReference type="ARBA" id="ARBA00022763"/>
    </source>
</evidence>
<comment type="similarity">
    <text evidence="3 17">Belongs to the ATP-dependent DNA ligase family.</text>
</comment>
<evidence type="ECO:0000313" key="20">
    <source>
        <dbReference type="EMBL" id="KAK2581838.1"/>
    </source>
</evidence>
<comment type="catalytic activity">
    <reaction evidence="15 16">
        <text>ATP + (deoxyribonucleotide)n-3'-hydroxyl + 5'-phospho-(deoxyribonucleotide)m = (deoxyribonucleotide)n+m + AMP + diphosphate.</text>
        <dbReference type="EC" id="6.5.1.1"/>
    </reaction>
</comment>
<organism evidence="20 21">
    <name type="scientific">Odynerus spinipes</name>
    <dbReference type="NCBI Taxonomy" id="1348599"/>
    <lineage>
        <taxon>Eukaryota</taxon>
        <taxon>Metazoa</taxon>
        <taxon>Ecdysozoa</taxon>
        <taxon>Arthropoda</taxon>
        <taxon>Hexapoda</taxon>
        <taxon>Insecta</taxon>
        <taxon>Pterygota</taxon>
        <taxon>Neoptera</taxon>
        <taxon>Endopterygota</taxon>
        <taxon>Hymenoptera</taxon>
        <taxon>Apocrita</taxon>
        <taxon>Aculeata</taxon>
        <taxon>Vespoidea</taxon>
        <taxon>Vespidae</taxon>
        <taxon>Eumeninae</taxon>
        <taxon>Odynerus</taxon>
    </lineage>
</organism>
<dbReference type="GO" id="GO:0005524">
    <property type="term" value="F:ATP binding"/>
    <property type="evidence" value="ECO:0007669"/>
    <property type="project" value="UniProtKB-KW"/>
</dbReference>
<keyword evidence="5" id="KW-0132">Cell division</keyword>
<dbReference type="SUPFAM" id="SSF117018">
    <property type="entry name" value="ATP-dependent DNA ligase DNA-binding domain"/>
    <property type="match status" value="1"/>
</dbReference>
<evidence type="ECO:0000256" key="16">
    <source>
        <dbReference type="RuleBase" id="RU000617"/>
    </source>
</evidence>
<keyword evidence="6" id="KW-0235">DNA replication</keyword>
<evidence type="ECO:0000256" key="5">
    <source>
        <dbReference type="ARBA" id="ARBA00022618"/>
    </source>
</evidence>
<keyword evidence="14" id="KW-0131">Cell cycle</keyword>
<evidence type="ECO:0000256" key="2">
    <source>
        <dbReference type="ARBA" id="ARBA00004123"/>
    </source>
</evidence>
<dbReference type="InterPro" id="IPR000977">
    <property type="entry name" value="DNA_ligase_ATP-dep"/>
</dbReference>
<dbReference type="EMBL" id="JAIFRP010000038">
    <property type="protein sequence ID" value="KAK2581838.1"/>
    <property type="molecule type" value="Genomic_DNA"/>
</dbReference>
<protein>
    <recommendedName>
        <fullName evidence="16">DNA ligase</fullName>
        <ecNumber evidence="16">6.5.1.1</ecNumber>
    </recommendedName>
</protein>
<evidence type="ECO:0000256" key="11">
    <source>
        <dbReference type="ARBA" id="ARBA00022842"/>
    </source>
</evidence>
<dbReference type="PROSITE" id="PS00333">
    <property type="entry name" value="DNA_LIGASE_A2"/>
    <property type="match status" value="1"/>
</dbReference>
<evidence type="ECO:0000256" key="8">
    <source>
        <dbReference type="ARBA" id="ARBA00022741"/>
    </source>
</evidence>
<dbReference type="FunFam" id="3.30.470.30:FF:000003">
    <property type="entry name" value="DNA ligase"/>
    <property type="match status" value="1"/>
</dbReference>
<dbReference type="GO" id="GO:0003677">
    <property type="term" value="F:DNA binding"/>
    <property type="evidence" value="ECO:0007669"/>
    <property type="project" value="InterPro"/>
</dbReference>
<keyword evidence="12 16" id="KW-0233">DNA recombination</keyword>
<dbReference type="InterPro" id="IPR036420">
    <property type="entry name" value="BRCT_dom_sf"/>
</dbReference>